<gene>
    <name evidence="1" type="ORF">L195_g048738</name>
</gene>
<reference evidence="1 2" key="1">
    <citation type="journal article" date="2014" name="Am. J. Bot.">
        <title>Genome assembly and annotation for red clover (Trifolium pratense; Fabaceae).</title>
        <authorList>
            <person name="Istvanek J."/>
            <person name="Jaros M."/>
            <person name="Krenek A."/>
            <person name="Repkova J."/>
        </authorList>
    </citation>
    <scope>NUCLEOTIDE SEQUENCE [LARGE SCALE GENOMIC DNA]</scope>
    <source>
        <strain evidence="2">cv. Tatra</strain>
        <tissue evidence="1">Young leaves</tissue>
    </source>
</reference>
<protein>
    <submittedName>
        <fullName evidence="1">Uncharacterized protein</fullName>
    </submittedName>
</protein>
<sequence length="57" mass="6240">EAFARPSLSELVANSSPQLATACQEPVFHWCGSPLLVKPSLSELFATARHYSLSEQH</sequence>
<evidence type="ECO:0000313" key="2">
    <source>
        <dbReference type="Proteomes" id="UP000236291"/>
    </source>
</evidence>
<reference evidence="1 2" key="2">
    <citation type="journal article" date="2017" name="Front. Plant Sci.">
        <title>Gene Classification and Mining of Molecular Markers Useful in Red Clover (Trifolium pratense) Breeding.</title>
        <authorList>
            <person name="Istvanek J."/>
            <person name="Dluhosova J."/>
            <person name="Dluhos P."/>
            <person name="Patkova L."/>
            <person name="Nedelnik J."/>
            <person name="Repkova J."/>
        </authorList>
    </citation>
    <scope>NUCLEOTIDE SEQUENCE [LARGE SCALE GENOMIC DNA]</scope>
    <source>
        <strain evidence="2">cv. Tatra</strain>
        <tissue evidence="1">Young leaves</tissue>
    </source>
</reference>
<feature type="non-terminal residue" evidence="1">
    <location>
        <position position="1"/>
    </location>
</feature>
<comment type="caution">
    <text evidence="1">The sequence shown here is derived from an EMBL/GenBank/DDBJ whole genome shotgun (WGS) entry which is preliminary data.</text>
</comment>
<accession>A0A2K3JM42</accession>
<dbReference type="EMBL" id="ASHM01070325">
    <property type="protein sequence ID" value="PNX55112.1"/>
    <property type="molecule type" value="Genomic_DNA"/>
</dbReference>
<dbReference type="AlphaFoldDB" id="A0A2K3JM42"/>
<dbReference type="Proteomes" id="UP000236291">
    <property type="component" value="Unassembled WGS sequence"/>
</dbReference>
<organism evidence="1 2">
    <name type="scientific">Trifolium pratense</name>
    <name type="common">Red clover</name>
    <dbReference type="NCBI Taxonomy" id="57577"/>
    <lineage>
        <taxon>Eukaryota</taxon>
        <taxon>Viridiplantae</taxon>
        <taxon>Streptophyta</taxon>
        <taxon>Embryophyta</taxon>
        <taxon>Tracheophyta</taxon>
        <taxon>Spermatophyta</taxon>
        <taxon>Magnoliopsida</taxon>
        <taxon>eudicotyledons</taxon>
        <taxon>Gunneridae</taxon>
        <taxon>Pentapetalae</taxon>
        <taxon>rosids</taxon>
        <taxon>fabids</taxon>
        <taxon>Fabales</taxon>
        <taxon>Fabaceae</taxon>
        <taxon>Papilionoideae</taxon>
        <taxon>50 kb inversion clade</taxon>
        <taxon>NPAAA clade</taxon>
        <taxon>Hologalegina</taxon>
        <taxon>IRL clade</taxon>
        <taxon>Trifolieae</taxon>
        <taxon>Trifolium</taxon>
    </lineage>
</organism>
<name>A0A2K3JM42_TRIPR</name>
<proteinExistence type="predicted"/>
<evidence type="ECO:0000313" key="1">
    <source>
        <dbReference type="EMBL" id="PNX55112.1"/>
    </source>
</evidence>